<comment type="caution">
    <text evidence="2">The sequence shown here is derived from an EMBL/GenBank/DDBJ whole genome shotgun (WGS) entry which is preliminary data.</text>
</comment>
<proteinExistence type="predicted"/>
<keyword evidence="3" id="KW-1185">Reference proteome</keyword>
<feature type="domain" description="Dual OB-containing" evidence="1">
    <location>
        <begin position="4"/>
        <end position="203"/>
    </location>
</feature>
<reference evidence="2 3" key="1">
    <citation type="submission" date="2015-01" db="EMBL/GenBank/DDBJ databases">
        <title>Desulfovibrio sp. JC271 draft genome sequence.</title>
        <authorList>
            <person name="Shivani Y."/>
            <person name="Subhash Y."/>
            <person name="Sasikala C."/>
            <person name="Ramana C.V."/>
        </authorList>
    </citation>
    <scope>NUCLEOTIDE SEQUENCE [LARGE SCALE GENOMIC DNA]</scope>
    <source>
        <strain evidence="2 3">JC271</strain>
    </source>
</reference>
<evidence type="ECO:0000313" key="2">
    <source>
        <dbReference type="EMBL" id="OBQ55190.1"/>
    </source>
</evidence>
<dbReference type="OrthoDB" id="128352at2"/>
<gene>
    <name evidence="2" type="ORF">SP90_04275</name>
</gene>
<dbReference type="InterPro" id="IPR054335">
    <property type="entry name" value="DuOB_dom"/>
</dbReference>
<accession>A0A1B7XI34</accession>
<dbReference type="STRING" id="1560234.SP90_04275"/>
<evidence type="ECO:0000259" key="1">
    <source>
        <dbReference type="Pfam" id="PF22557"/>
    </source>
</evidence>
<organism evidence="2 3">
    <name type="scientific">Halodesulfovibrio spirochaetisodalis</name>
    <dbReference type="NCBI Taxonomy" id="1560234"/>
    <lineage>
        <taxon>Bacteria</taxon>
        <taxon>Pseudomonadati</taxon>
        <taxon>Thermodesulfobacteriota</taxon>
        <taxon>Desulfovibrionia</taxon>
        <taxon>Desulfovibrionales</taxon>
        <taxon>Desulfovibrionaceae</taxon>
        <taxon>Halodesulfovibrio</taxon>
    </lineage>
</organism>
<protein>
    <recommendedName>
        <fullName evidence="1">Dual OB-containing domain-containing protein</fullName>
    </recommendedName>
</protein>
<dbReference type="Pfam" id="PF22557">
    <property type="entry name" value="DuOB"/>
    <property type="match status" value="1"/>
</dbReference>
<dbReference type="EMBL" id="JXMS01000005">
    <property type="protein sequence ID" value="OBQ55190.1"/>
    <property type="molecule type" value="Genomic_DNA"/>
</dbReference>
<dbReference type="RefSeq" id="WP_066852948.1">
    <property type="nucleotide sequence ID" value="NZ_JXMS01000005.1"/>
</dbReference>
<dbReference type="PATRIC" id="fig|1560234.3.peg.2804"/>
<evidence type="ECO:0000313" key="3">
    <source>
        <dbReference type="Proteomes" id="UP000091979"/>
    </source>
</evidence>
<name>A0A1B7XI34_9BACT</name>
<sequence>MPVKNLVILANSYKHQGRCVAGKDINTHEWVRAVSDAQGAEVMLDRCTYENIGGTQQLRTKKVLSIDFSVASPLAHQPENYIVTDVPWVQSPPYIRNDLTPYLDSPVDLWGVSNFVPFQDILNSQVTIGQSLYLVQVTNLRLYVNTFDRLRCEFSYSANIYDLPATDPWFNSLMNQGRSGDAILCVSLGEPYQGNCYKIVASIF</sequence>
<dbReference type="AlphaFoldDB" id="A0A1B7XI34"/>
<dbReference type="Proteomes" id="UP000091979">
    <property type="component" value="Unassembled WGS sequence"/>
</dbReference>